<dbReference type="PROSITE" id="PS51682">
    <property type="entry name" value="SAM_OMT_I"/>
    <property type="match status" value="1"/>
</dbReference>
<reference evidence="4 5" key="1">
    <citation type="journal article" date="2019" name="Int. J. Syst. Evol. Microbiol.">
        <title>The Global Catalogue of Microorganisms (GCM) 10K type strain sequencing project: providing services to taxonomists for standard genome sequencing and annotation.</title>
        <authorList>
            <consortium name="The Broad Institute Genomics Platform"/>
            <consortium name="The Broad Institute Genome Sequencing Center for Infectious Disease"/>
            <person name="Wu L."/>
            <person name="Ma J."/>
        </authorList>
    </citation>
    <scope>NUCLEOTIDE SEQUENCE [LARGE SCALE GENOMIC DNA]</scope>
    <source>
        <strain evidence="4 5">JCM 15478</strain>
    </source>
</reference>
<protein>
    <submittedName>
        <fullName evidence="4">Class I SAM-dependent methyltransferase</fullName>
    </submittedName>
</protein>
<dbReference type="SUPFAM" id="SSF53335">
    <property type="entry name" value="S-adenosyl-L-methionine-dependent methyltransferases"/>
    <property type="match status" value="1"/>
</dbReference>
<sequence length="216" mass="23662">MEIVNPALSDYLLAHCTPADEILRELVEETHAAVPGTTMQITQDEGEFLAMLVRLTGARFAVEIGVFTGYSSLCVARALPKDGRLLACDVSEEWTAIARRYWERAGVADKIDLRLAPAVETLAALPEDQTVDFAFVDADKVGYPAYYEALVPRMRPGGLIVLDNVLRQGRVIDPEAQTDADNAIRRINDTIAADPRVESVMLPLRDGVTLARKVPA</sequence>
<evidence type="ECO:0000313" key="5">
    <source>
        <dbReference type="Proteomes" id="UP001500016"/>
    </source>
</evidence>
<organism evidence="4 5">
    <name type="scientific">Streptomyces albiaxialis</name>
    <dbReference type="NCBI Taxonomy" id="329523"/>
    <lineage>
        <taxon>Bacteria</taxon>
        <taxon>Bacillati</taxon>
        <taxon>Actinomycetota</taxon>
        <taxon>Actinomycetes</taxon>
        <taxon>Kitasatosporales</taxon>
        <taxon>Streptomycetaceae</taxon>
        <taxon>Streptomyces</taxon>
    </lineage>
</organism>
<keyword evidence="5" id="KW-1185">Reference proteome</keyword>
<evidence type="ECO:0000313" key="4">
    <source>
        <dbReference type="EMBL" id="GAA2105287.1"/>
    </source>
</evidence>
<dbReference type="PANTHER" id="PTHR10509:SF14">
    <property type="entry name" value="CAFFEOYL-COA O-METHYLTRANSFERASE 3-RELATED"/>
    <property type="match status" value="1"/>
</dbReference>
<accession>A0ABN2X7J8</accession>
<name>A0ABN2X7J8_9ACTN</name>
<comment type="caution">
    <text evidence="4">The sequence shown here is derived from an EMBL/GenBank/DDBJ whole genome shotgun (WGS) entry which is preliminary data.</text>
</comment>
<evidence type="ECO:0000256" key="1">
    <source>
        <dbReference type="ARBA" id="ARBA00022603"/>
    </source>
</evidence>
<dbReference type="InterPro" id="IPR050362">
    <property type="entry name" value="Cation-dep_OMT"/>
</dbReference>
<dbReference type="PANTHER" id="PTHR10509">
    <property type="entry name" value="O-METHYLTRANSFERASE-RELATED"/>
    <property type="match status" value="1"/>
</dbReference>
<dbReference type="InterPro" id="IPR002935">
    <property type="entry name" value="SAM_O-MeTrfase"/>
</dbReference>
<keyword evidence="1 4" id="KW-0489">Methyltransferase</keyword>
<dbReference type="Pfam" id="PF01596">
    <property type="entry name" value="Methyltransf_3"/>
    <property type="match status" value="1"/>
</dbReference>
<dbReference type="Gene3D" id="3.40.50.150">
    <property type="entry name" value="Vaccinia Virus protein VP39"/>
    <property type="match status" value="1"/>
</dbReference>
<dbReference type="Proteomes" id="UP001500016">
    <property type="component" value="Unassembled WGS sequence"/>
</dbReference>
<dbReference type="GO" id="GO:0032259">
    <property type="term" value="P:methylation"/>
    <property type="evidence" value="ECO:0007669"/>
    <property type="project" value="UniProtKB-KW"/>
</dbReference>
<dbReference type="InterPro" id="IPR029063">
    <property type="entry name" value="SAM-dependent_MTases_sf"/>
</dbReference>
<gene>
    <name evidence="4" type="ORF">GCM10009801_81540</name>
</gene>
<evidence type="ECO:0000256" key="2">
    <source>
        <dbReference type="ARBA" id="ARBA00022679"/>
    </source>
</evidence>
<dbReference type="GO" id="GO:0008168">
    <property type="term" value="F:methyltransferase activity"/>
    <property type="evidence" value="ECO:0007669"/>
    <property type="project" value="UniProtKB-KW"/>
</dbReference>
<keyword evidence="3" id="KW-0949">S-adenosyl-L-methionine</keyword>
<evidence type="ECO:0000256" key="3">
    <source>
        <dbReference type="ARBA" id="ARBA00022691"/>
    </source>
</evidence>
<keyword evidence="2" id="KW-0808">Transferase</keyword>
<proteinExistence type="predicted"/>
<dbReference type="RefSeq" id="WP_344535888.1">
    <property type="nucleotide sequence ID" value="NZ_BAAAPE010000032.1"/>
</dbReference>
<dbReference type="EMBL" id="BAAAPE010000032">
    <property type="protein sequence ID" value="GAA2105287.1"/>
    <property type="molecule type" value="Genomic_DNA"/>
</dbReference>